<feature type="domain" description="Mitochondrial splicing suppressor 51-like C-terminal" evidence="1">
    <location>
        <begin position="110"/>
        <end position="206"/>
    </location>
</feature>
<evidence type="ECO:0000259" key="1">
    <source>
        <dbReference type="Pfam" id="PF20179"/>
    </source>
</evidence>
<proteinExistence type="predicted"/>
<dbReference type="InterPro" id="IPR046824">
    <property type="entry name" value="Mss51-like_C"/>
</dbReference>
<reference evidence="2" key="2">
    <citation type="submission" date="2021-12" db="EMBL/GenBank/DDBJ databases">
        <title>Resequencing data analysis of finger millet.</title>
        <authorList>
            <person name="Hatakeyama M."/>
            <person name="Aluri S."/>
            <person name="Balachadran M.T."/>
            <person name="Sivarajan S.R."/>
            <person name="Poveda L."/>
            <person name="Shimizu-Inatsugi R."/>
            <person name="Schlapbach R."/>
            <person name="Sreeman S.M."/>
            <person name="Shimizu K.K."/>
        </authorList>
    </citation>
    <scope>NUCLEOTIDE SEQUENCE</scope>
</reference>
<dbReference type="GO" id="GO:0008270">
    <property type="term" value="F:zinc ion binding"/>
    <property type="evidence" value="ECO:0007669"/>
    <property type="project" value="UniProtKB-KW"/>
</dbReference>
<dbReference type="Proteomes" id="UP001054889">
    <property type="component" value="Unassembled WGS sequence"/>
</dbReference>
<gene>
    <name evidence="2" type="primary">gb20805</name>
    <name evidence="2" type="ORF">PR202_gb20805</name>
</gene>
<evidence type="ECO:0000313" key="3">
    <source>
        <dbReference type="Proteomes" id="UP001054889"/>
    </source>
</evidence>
<accession>A0AAV5FBM5</accession>
<dbReference type="PANTHER" id="PTHR47570">
    <property type="entry name" value="ZINC ION BINDING PROTEIN"/>
    <property type="match status" value="1"/>
</dbReference>
<dbReference type="AlphaFoldDB" id="A0AAV5FBM5"/>
<reference evidence="2" key="1">
    <citation type="journal article" date="2018" name="DNA Res.">
        <title>Multiple hybrid de novo genome assembly of finger millet, an orphan allotetraploid crop.</title>
        <authorList>
            <person name="Hatakeyama M."/>
            <person name="Aluri S."/>
            <person name="Balachadran M.T."/>
            <person name="Sivarajan S.R."/>
            <person name="Patrignani A."/>
            <person name="Gruter S."/>
            <person name="Poveda L."/>
            <person name="Shimizu-Inatsugi R."/>
            <person name="Baeten J."/>
            <person name="Francoijs K.J."/>
            <person name="Nataraja K.N."/>
            <person name="Reddy Y.A.N."/>
            <person name="Phadnis S."/>
            <person name="Ravikumar R.L."/>
            <person name="Schlapbach R."/>
            <person name="Sreeman S.M."/>
            <person name="Shimizu K.K."/>
        </authorList>
    </citation>
    <scope>NUCLEOTIDE SEQUENCE</scope>
</reference>
<keyword evidence="3" id="KW-1185">Reference proteome</keyword>
<dbReference type="EMBL" id="BQKI01000084">
    <property type="protein sequence ID" value="GJN32307.1"/>
    <property type="molecule type" value="Genomic_DNA"/>
</dbReference>
<comment type="caution">
    <text evidence="2">The sequence shown here is derived from an EMBL/GenBank/DDBJ whole genome shotgun (WGS) entry which is preliminary data.</text>
</comment>
<protein>
    <recommendedName>
        <fullName evidence="1">Mitochondrial splicing suppressor 51-like C-terminal domain-containing protein</fullName>
    </recommendedName>
</protein>
<dbReference type="Pfam" id="PF20179">
    <property type="entry name" value="MSS51_C"/>
    <property type="match status" value="1"/>
</dbReference>
<dbReference type="PANTHER" id="PTHR47570:SF1">
    <property type="entry name" value="ZINC ION BINDING PROTEIN"/>
    <property type="match status" value="1"/>
</dbReference>
<sequence>MECAARGLATDLCADGAHRRCGSCGAVAYCSRAHQVSPKILFSLHELQQWCYRARRILRNAKRSRVDRSAEAATNYISLPSTISLPNLKVKLGYPVHSLFRDGEVVSISRYANCCDESCCCKSSTGSEDLNCSAVTLRLWKGFYHERYSDIMKDSNPHLIFAPNAGVAAYSSWMPTIELIRGTGIPAFFTDFCEEAAHLASGCISSITGQPLRVPVSVIYHLPLSKKKILL</sequence>
<name>A0AAV5FBM5_ELECO</name>
<evidence type="ECO:0000313" key="2">
    <source>
        <dbReference type="EMBL" id="GJN32307.1"/>
    </source>
</evidence>
<organism evidence="2 3">
    <name type="scientific">Eleusine coracana subsp. coracana</name>
    <dbReference type="NCBI Taxonomy" id="191504"/>
    <lineage>
        <taxon>Eukaryota</taxon>
        <taxon>Viridiplantae</taxon>
        <taxon>Streptophyta</taxon>
        <taxon>Embryophyta</taxon>
        <taxon>Tracheophyta</taxon>
        <taxon>Spermatophyta</taxon>
        <taxon>Magnoliopsida</taxon>
        <taxon>Liliopsida</taxon>
        <taxon>Poales</taxon>
        <taxon>Poaceae</taxon>
        <taxon>PACMAD clade</taxon>
        <taxon>Chloridoideae</taxon>
        <taxon>Cynodonteae</taxon>
        <taxon>Eleusininae</taxon>
        <taxon>Eleusine</taxon>
    </lineage>
</organism>